<dbReference type="RefSeq" id="WP_189770621.1">
    <property type="nucleotide sequence ID" value="NZ_BNCK01000005.1"/>
</dbReference>
<dbReference type="AlphaFoldDB" id="A0A919BIG8"/>
<evidence type="ECO:0000259" key="2">
    <source>
        <dbReference type="Pfam" id="PF13609"/>
    </source>
</evidence>
<reference evidence="3" key="2">
    <citation type="submission" date="2020-09" db="EMBL/GenBank/DDBJ databases">
        <authorList>
            <person name="Sun Q."/>
            <person name="Kim S."/>
        </authorList>
    </citation>
    <scope>NUCLEOTIDE SEQUENCE</scope>
    <source>
        <strain evidence="3">KCTC 42731</strain>
    </source>
</reference>
<gene>
    <name evidence="3" type="ORF">GCM10017161_22900</name>
</gene>
<dbReference type="GO" id="GO:0015288">
    <property type="term" value="F:porin activity"/>
    <property type="evidence" value="ECO:0007669"/>
    <property type="project" value="InterPro"/>
</dbReference>
<comment type="caution">
    <text evidence="3">The sequence shown here is derived from an EMBL/GenBank/DDBJ whole genome shotgun (WGS) entry which is preliminary data.</text>
</comment>
<name>A0A919BIG8_9GAMM</name>
<dbReference type="Proteomes" id="UP000623842">
    <property type="component" value="Unassembled WGS sequence"/>
</dbReference>
<organism evidence="3 4">
    <name type="scientific">Thalassotalea marina</name>
    <dbReference type="NCBI Taxonomy" id="1673741"/>
    <lineage>
        <taxon>Bacteria</taxon>
        <taxon>Pseudomonadati</taxon>
        <taxon>Pseudomonadota</taxon>
        <taxon>Gammaproteobacteria</taxon>
        <taxon>Alteromonadales</taxon>
        <taxon>Colwelliaceae</taxon>
        <taxon>Thalassotalea</taxon>
    </lineage>
</organism>
<dbReference type="Pfam" id="PF13609">
    <property type="entry name" value="Porin_4"/>
    <property type="match status" value="1"/>
</dbReference>
<feature type="signal peptide" evidence="1">
    <location>
        <begin position="1"/>
        <end position="19"/>
    </location>
</feature>
<sequence>MKRTLLTIALILSSSAVLAETVYPKNPVLRPITLTEGTIAVGGAVAYVEEGDDDRGNINFHAAYGFTDDLTLSLGDIRYRFWDRLDNGTGLELTAGFGIRGYHESKLNGDALALGADITGKYVFNRDFAATFSAGYVKWDEEHLKNKDEYRYSVGLQRNLFKDVTFAANYTYRDLKDFKQSHADEVNLALNYTFSKRMDLGVFAGYSNFDAKQNGYDLDDGYERTAGVYVNYRF</sequence>
<evidence type="ECO:0000256" key="1">
    <source>
        <dbReference type="SAM" id="SignalP"/>
    </source>
</evidence>
<dbReference type="GO" id="GO:0016020">
    <property type="term" value="C:membrane"/>
    <property type="evidence" value="ECO:0007669"/>
    <property type="project" value="InterPro"/>
</dbReference>
<dbReference type="Gene3D" id="2.40.160.10">
    <property type="entry name" value="Porin"/>
    <property type="match status" value="1"/>
</dbReference>
<evidence type="ECO:0000313" key="3">
    <source>
        <dbReference type="EMBL" id="GHF94084.1"/>
    </source>
</evidence>
<dbReference type="EMBL" id="BNCK01000005">
    <property type="protein sequence ID" value="GHF94084.1"/>
    <property type="molecule type" value="Genomic_DNA"/>
</dbReference>
<dbReference type="InterPro" id="IPR033900">
    <property type="entry name" value="Gram_neg_porin_domain"/>
</dbReference>
<feature type="domain" description="Porin" evidence="2">
    <location>
        <begin position="54"/>
        <end position="211"/>
    </location>
</feature>
<feature type="chain" id="PRO_5037413466" description="Porin domain-containing protein" evidence="1">
    <location>
        <begin position="20"/>
        <end position="234"/>
    </location>
</feature>
<dbReference type="InterPro" id="IPR023614">
    <property type="entry name" value="Porin_dom_sf"/>
</dbReference>
<keyword evidence="1" id="KW-0732">Signal</keyword>
<keyword evidence="4" id="KW-1185">Reference proteome</keyword>
<accession>A0A919BIG8</accession>
<proteinExistence type="predicted"/>
<evidence type="ECO:0000313" key="4">
    <source>
        <dbReference type="Proteomes" id="UP000623842"/>
    </source>
</evidence>
<dbReference type="SUPFAM" id="SSF56935">
    <property type="entry name" value="Porins"/>
    <property type="match status" value="1"/>
</dbReference>
<protein>
    <recommendedName>
        <fullName evidence="2">Porin domain-containing protein</fullName>
    </recommendedName>
</protein>
<reference evidence="3" key="1">
    <citation type="journal article" date="2014" name="Int. J. Syst. Evol. Microbiol.">
        <title>Complete genome sequence of Corynebacterium casei LMG S-19264T (=DSM 44701T), isolated from a smear-ripened cheese.</title>
        <authorList>
            <consortium name="US DOE Joint Genome Institute (JGI-PGF)"/>
            <person name="Walter F."/>
            <person name="Albersmeier A."/>
            <person name="Kalinowski J."/>
            <person name="Ruckert C."/>
        </authorList>
    </citation>
    <scope>NUCLEOTIDE SEQUENCE</scope>
    <source>
        <strain evidence="3">KCTC 42731</strain>
    </source>
</reference>